<organism evidence="1 2">
    <name type="scientific">Asterophora parasitica</name>
    <dbReference type="NCBI Taxonomy" id="117018"/>
    <lineage>
        <taxon>Eukaryota</taxon>
        <taxon>Fungi</taxon>
        <taxon>Dikarya</taxon>
        <taxon>Basidiomycota</taxon>
        <taxon>Agaricomycotina</taxon>
        <taxon>Agaricomycetes</taxon>
        <taxon>Agaricomycetidae</taxon>
        <taxon>Agaricales</taxon>
        <taxon>Tricholomatineae</taxon>
        <taxon>Lyophyllaceae</taxon>
        <taxon>Asterophora</taxon>
    </lineage>
</organism>
<gene>
    <name evidence="1" type="ORF">DXG03_000416</name>
</gene>
<dbReference type="Proteomes" id="UP000775547">
    <property type="component" value="Unassembled WGS sequence"/>
</dbReference>
<dbReference type="AlphaFoldDB" id="A0A9P7GC48"/>
<name>A0A9P7GC48_9AGAR</name>
<evidence type="ECO:0000313" key="1">
    <source>
        <dbReference type="EMBL" id="KAG5647348.1"/>
    </source>
</evidence>
<comment type="caution">
    <text evidence="1">The sequence shown here is derived from an EMBL/GenBank/DDBJ whole genome shotgun (WGS) entry which is preliminary data.</text>
</comment>
<reference evidence="1" key="1">
    <citation type="submission" date="2020-07" db="EMBL/GenBank/DDBJ databases">
        <authorList>
            <person name="Nieuwenhuis M."/>
            <person name="Van De Peppel L.J.J."/>
        </authorList>
    </citation>
    <scope>NUCLEOTIDE SEQUENCE</scope>
    <source>
        <strain evidence="1">AP01</strain>
        <tissue evidence="1">Mycelium</tissue>
    </source>
</reference>
<dbReference type="EMBL" id="JABCKV010000010">
    <property type="protein sequence ID" value="KAG5647348.1"/>
    <property type="molecule type" value="Genomic_DNA"/>
</dbReference>
<protein>
    <submittedName>
        <fullName evidence="1">Uncharacterized protein</fullName>
    </submittedName>
</protein>
<reference evidence="1" key="2">
    <citation type="submission" date="2021-10" db="EMBL/GenBank/DDBJ databases">
        <title>Phylogenomics reveals ancestral predisposition of the termite-cultivated fungus Termitomyces towards a domesticated lifestyle.</title>
        <authorList>
            <person name="Auxier B."/>
            <person name="Grum-Grzhimaylo A."/>
            <person name="Cardenas M.E."/>
            <person name="Lodge J.D."/>
            <person name="Laessoe T."/>
            <person name="Pedersen O."/>
            <person name="Smith M.E."/>
            <person name="Kuyper T.W."/>
            <person name="Franco-Molano E.A."/>
            <person name="Baroni T.J."/>
            <person name="Aanen D.K."/>
        </authorList>
    </citation>
    <scope>NUCLEOTIDE SEQUENCE</scope>
    <source>
        <strain evidence="1">AP01</strain>
        <tissue evidence="1">Mycelium</tissue>
    </source>
</reference>
<keyword evidence="2" id="KW-1185">Reference proteome</keyword>
<accession>A0A9P7GC48</accession>
<proteinExistence type="predicted"/>
<sequence length="163" mass="18349">MSVSLRTIYDSLHIWLEERNAYDVKSTDKDLFTDYAVPPHRRITFTVDPAVVETCRRNNKPVPALPSLILLAMRAACSRVAHMSGAVEQMERVLCDLEDTRVMAEDGATADLLTSLLSVSGVTITRRRRLFPLWLLLQIYPSPTHFPICRISHASSQGNNDNP</sequence>
<evidence type="ECO:0000313" key="2">
    <source>
        <dbReference type="Proteomes" id="UP000775547"/>
    </source>
</evidence>
<dbReference type="OrthoDB" id="2104739at2759"/>